<organism evidence="1 2">
    <name type="scientific">Romanomermis culicivorax</name>
    <name type="common">Nematode worm</name>
    <dbReference type="NCBI Taxonomy" id="13658"/>
    <lineage>
        <taxon>Eukaryota</taxon>
        <taxon>Metazoa</taxon>
        <taxon>Ecdysozoa</taxon>
        <taxon>Nematoda</taxon>
        <taxon>Enoplea</taxon>
        <taxon>Dorylaimia</taxon>
        <taxon>Mermithida</taxon>
        <taxon>Mermithoidea</taxon>
        <taxon>Mermithidae</taxon>
        <taxon>Romanomermis</taxon>
    </lineage>
</organism>
<evidence type="ECO:0000313" key="2">
    <source>
        <dbReference type="WBParaSite" id="nRc.2.0.1.t32008-RA"/>
    </source>
</evidence>
<proteinExistence type="predicted"/>
<dbReference type="Proteomes" id="UP000887565">
    <property type="component" value="Unplaced"/>
</dbReference>
<protein>
    <submittedName>
        <fullName evidence="2">Uncharacterized protein</fullName>
    </submittedName>
</protein>
<dbReference type="WBParaSite" id="nRc.2.0.1.t32008-RA">
    <property type="protein sequence ID" value="nRc.2.0.1.t32008-RA"/>
    <property type="gene ID" value="nRc.2.0.1.g32008"/>
</dbReference>
<dbReference type="AlphaFoldDB" id="A0A915K2F8"/>
<sequence length="110" mass="12005">MLTCDASSPAHGSIYIFWHSEAHLKKNGVQLSMLYAHCRHGLGRTLGHGIIDLRPRISKKEISFGAEMAGIEMASGEMAGAVNDWRRNSWRGAEASLFVVGNQFGSGCTR</sequence>
<keyword evidence="1" id="KW-1185">Reference proteome</keyword>
<name>A0A915K2F8_ROMCU</name>
<evidence type="ECO:0000313" key="1">
    <source>
        <dbReference type="Proteomes" id="UP000887565"/>
    </source>
</evidence>
<reference evidence="2" key="1">
    <citation type="submission" date="2022-11" db="UniProtKB">
        <authorList>
            <consortium name="WormBaseParasite"/>
        </authorList>
    </citation>
    <scope>IDENTIFICATION</scope>
</reference>
<accession>A0A915K2F8</accession>